<name>A0A6P7G2Q0_DIAVI</name>
<dbReference type="InterPro" id="IPR016024">
    <property type="entry name" value="ARM-type_fold"/>
</dbReference>
<dbReference type="InterPro" id="IPR011989">
    <property type="entry name" value="ARM-like"/>
</dbReference>
<dbReference type="KEGG" id="dvv:114333218"/>
<dbReference type="InParanoid" id="A0A6P7G2Q0"/>
<dbReference type="GO" id="GO:0045180">
    <property type="term" value="C:basal cortex"/>
    <property type="evidence" value="ECO:0007669"/>
    <property type="project" value="TreeGrafter"/>
</dbReference>
<dbReference type="GO" id="GO:0090307">
    <property type="term" value="P:mitotic spindle assembly"/>
    <property type="evidence" value="ECO:0007669"/>
    <property type="project" value="TreeGrafter"/>
</dbReference>
<dbReference type="InterPro" id="IPR024395">
    <property type="entry name" value="CLASP_N_dom"/>
</dbReference>
<dbReference type="GO" id="GO:0072686">
    <property type="term" value="C:mitotic spindle"/>
    <property type="evidence" value="ECO:0007669"/>
    <property type="project" value="TreeGrafter"/>
</dbReference>
<dbReference type="AlphaFoldDB" id="A0A6P7G2Q0"/>
<accession>A0A6P7G2Q0</accession>
<dbReference type="PANTHER" id="PTHR21567">
    <property type="entry name" value="CLASP"/>
    <property type="match status" value="1"/>
</dbReference>
<evidence type="ECO:0000259" key="2">
    <source>
        <dbReference type="SMART" id="SM01349"/>
    </source>
</evidence>
<dbReference type="InterPro" id="IPR034085">
    <property type="entry name" value="TOG"/>
</dbReference>
<dbReference type="SUPFAM" id="SSF48371">
    <property type="entry name" value="ARM repeat"/>
    <property type="match status" value="1"/>
</dbReference>
<dbReference type="RefSeq" id="XP_028138875.1">
    <property type="nucleotide sequence ID" value="XM_028283074.1"/>
</dbReference>
<organism evidence="3">
    <name type="scientific">Diabrotica virgifera virgifera</name>
    <name type="common">western corn rootworm</name>
    <dbReference type="NCBI Taxonomy" id="50390"/>
    <lineage>
        <taxon>Eukaryota</taxon>
        <taxon>Metazoa</taxon>
        <taxon>Ecdysozoa</taxon>
        <taxon>Arthropoda</taxon>
        <taxon>Hexapoda</taxon>
        <taxon>Insecta</taxon>
        <taxon>Pterygota</taxon>
        <taxon>Neoptera</taxon>
        <taxon>Endopterygota</taxon>
        <taxon>Coleoptera</taxon>
        <taxon>Polyphaga</taxon>
        <taxon>Cucujiformia</taxon>
        <taxon>Chrysomeloidea</taxon>
        <taxon>Chrysomelidae</taxon>
        <taxon>Galerucinae</taxon>
        <taxon>Diabroticina</taxon>
        <taxon>Diabroticites</taxon>
        <taxon>Diabrotica</taxon>
    </lineage>
</organism>
<dbReference type="GO" id="GO:0008017">
    <property type="term" value="F:microtubule binding"/>
    <property type="evidence" value="ECO:0007669"/>
    <property type="project" value="TreeGrafter"/>
</dbReference>
<proteinExistence type="predicted"/>
<dbReference type="OrthoDB" id="63891at2759"/>
<protein>
    <submittedName>
        <fullName evidence="3">Uncharacterized protein LOC114333218 isoform X1</fullName>
    </submittedName>
</protein>
<gene>
    <name evidence="3" type="primary">LOC114333218</name>
</gene>
<dbReference type="Gene3D" id="1.25.10.10">
    <property type="entry name" value="Leucine-rich Repeat Variant"/>
    <property type="match status" value="1"/>
</dbReference>
<dbReference type="Pfam" id="PF12348">
    <property type="entry name" value="CLASP_N"/>
    <property type="match status" value="1"/>
</dbReference>
<sequence>MERSNFDTGKYDIAENDSDNNVGYKNGLTTSFTQTNNSYSKLNYITPRKTHIVKDLCTQTSKTLIPETCNFESAPDILSPINRICKSNNPFCTIDYVNVKHTTKEREELHNGLCHGGENRNINGRDESYVSPRTLASLPFDRSFNVVNFFKQDQPQQKALLSGTVLTRTYLEKNKNKLKKHHNLEIEPSLEVRPTNTLKSQSYIEKPYFCKIHKQPKRFYEKNEVFEDKNNKSPKNYYLKVSEVTQTEGKAKTHSFMSPTIASERKNQSLHIKTIERLISPTRLGRSITVKNNKPSLFRDCSYDHVPVIDKHKDTIQVSGAKLLKQQHSTVRNNAIQRHISPSRRGRSISPNHNKLTRARDCSYSHIPVKDKTKANIRAPAPKLQRQPLDASQNEKNSCQDLSFKGECSTSSISDLNLVQAMCKLRDPDWNTSLRGLGEIVELCKVIEIESIYPHMTMINQRLVDLIKSSRSHVSRYSCQALGHLFEYAKDTRRPEFCELVDTLLSKCASANKFIRHDANLALDCMVTHIPIFHSVRALCANGPQHKNPLVRTAAARLLVCATVLAVPHILHPQSNEHTRRRIIQTMVSFLEDKHADVRKYGERLYKMLSKERIFDLYLNKYLEKDVVNKMKKILKVGKI</sequence>
<dbReference type="PANTHER" id="PTHR21567:SF88">
    <property type="entry name" value="TOG DOMAIN-CONTAINING PROTEIN"/>
    <property type="match status" value="1"/>
</dbReference>
<evidence type="ECO:0000256" key="1">
    <source>
        <dbReference type="SAM" id="MobiDB-lite"/>
    </source>
</evidence>
<dbReference type="GO" id="GO:0005876">
    <property type="term" value="C:spindle microtubule"/>
    <property type="evidence" value="ECO:0007669"/>
    <property type="project" value="TreeGrafter"/>
</dbReference>
<dbReference type="GO" id="GO:0000776">
    <property type="term" value="C:kinetochore"/>
    <property type="evidence" value="ECO:0007669"/>
    <property type="project" value="TreeGrafter"/>
</dbReference>
<dbReference type="GO" id="GO:0040001">
    <property type="term" value="P:establishment of mitotic spindle localization"/>
    <property type="evidence" value="ECO:0007669"/>
    <property type="project" value="TreeGrafter"/>
</dbReference>
<feature type="domain" description="TOG" evidence="2">
    <location>
        <begin position="401"/>
        <end position="637"/>
    </location>
</feature>
<dbReference type="GO" id="GO:0005881">
    <property type="term" value="C:cytoplasmic microtubule"/>
    <property type="evidence" value="ECO:0007669"/>
    <property type="project" value="TreeGrafter"/>
</dbReference>
<reference evidence="3" key="1">
    <citation type="submission" date="2025-08" db="UniProtKB">
        <authorList>
            <consortium name="RefSeq"/>
        </authorList>
    </citation>
    <scope>IDENTIFICATION</scope>
    <source>
        <tissue evidence="3">Whole insect</tissue>
    </source>
</reference>
<evidence type="ECO:0000313" key="3">
    <source>
        <dbReference type="RefSeq" id="XP_028138875.1"/>
    </source>
</evidence>
<feature type="region of interest" description="Disordered" evidence="1">
    <location>
        <begin position="337"/>
        <end position="357"/>
    </location>
</feature>
<dbReference type="SMART" id="SM01349">
    <property type="entry name" value="TOG"/>
    <property type="match status" value="1"/>
</dbReference>
<dbReference type="GO" id="GO:0005815">
    <property type="term" value="C:microtubule organizing center"/>
    <property type="evidence" value="ECO:0007669"/>
    <property type="project" value="TreeGrafter"/>
</dbReference>